<dbReference type="Pfam" id="PF13280">
    <property type="entry name" value="WYL"/>
    <property type="match status" value="1"/>
</dbReference>
<dbReference type="InterPro" id="IPR036390">
    <property type="entry name" value="WH_DNA-bd_sf"/>
</dbReference>
<dbReference type="RefSeq" id="WP_121804565.1">
    <property type="nucleotide sequence ID" value="NZ_RDBE01000001.1"/>
</dbReference>
<protein>
    <submittedName>
        <fullName evidence="3">WYL domain-containing transcriptional regulator</fullName>
    </submittedName>
</protein>
<dbReference type="Pfam" id="PF08279">
    <property type="entry name" value="HTH_11"/>
    <property type="match status" value="1"/>
</dbReference>
<evidence type="ECO:0000313" key="4">
    <source>
        <dbReference type="Proteomes" id="UP000281708"/>
    </source>
</evidence>
<dbReference type="OrthoDB" id="9807255at2"/>
<feature type="domain" description="Helix-turn-helix type 11" evidence="1">
    <location>
        <begin position="9"/>
        <end position="61"/>
    </location>
</feature>
<dbReference type="EMBL" id="RDBE01000001">
    <property type="protein sequence ID" value="RLV50885.1"/>
    <property type="molecule type" value="Genomic_DNA"/>
</dbReference>
<dbReference type="PANTHER" id="PTHR34580">
    <property type="match status" value="1"/>
</dbReference>
<gene>
    <name evidence="3" type="ORF">D9V37_02755</name>
</gene>
<evidence type="ECO:0000259" key="2">
    <source>
        <dbReference type="Pfam" id="PF13280"/>
    </source>
</evidence>
<dbReference type="InterPro" id="IPR026881">
    <property type="entry name" value="WYL_dom"/>
</dbReference>
<name>A0A3L8P6J4_9ACTN</name>
<keyword evidence="4" id="KW-1185">Reference proteome</keyword>
<comment type="caution">
    <text evidence="3">The sequence shown here is derived from an EMBL/GenBank/DDBJ whole genome shotgun (WGS) entry which is preliminary data.</text>
</comment>
<reference evidence="3 4" key="1">
    <citation type="submission" date="2018-10" db="EMBL/GenBank/DDBJ databases">
        <title>Marmoricola sp. 4Q3S-7 whole genome shotgun sequence.</title>
        <authorList>
            <person name="Li F."/>
        </authorList>
    </citation>
    <scope>NUCLEOTIDE SEQUENCE [LARGE SCALE GENOMIC DNA]</scope>
    <source>
        <strain evidence="3 4">4Q3S-7</strain>
    </source>
</reference>
<accession>A0A3L8P6J4</accession>
<evidence type="ECO:0000259" key="1">
    <source>
        <dbReference type="Pfam" id="PF08279"/>
    </source>
</evidence>
<dbReference type="Gene3D" id="1.10.10.10">
    <property type="entry name" value="Winged helix-like DNA-binding domain superfamily/Winged helix DNA-binding domain"/>
    <property type="match status" value="1"/>
</dbReference>
<proteinExistence type="predicted"/>
<organism evidence="3 4">
    <name type="scientific">Nocardioides mangrovicus</name>
    <dbReference type="NCBI Taxonomy" id="2478913"/>
    <lineage>
        <taxon>Bacteria</taxon>
        <taxon>Bacillati</taxon>
        <taxon>Actinomycetota</taxon>
        <taxon>Actinomycetes</taxon>
        <taxon>Propionibacteriales</taxon>
        <taxon>Nocardioidaceae</taxon>
        <taxon>Nocardioides</taxon>
    </lineage>
</organism>
<dbReference type="InterPro" id="IPR013196">
    <property type="entry name" value="HTH_11"/>
</dbReference>
<dbReference type="SUPFAM" id="SSF46785">
    <property type="entry name" value="Winged helix' DNA-binding domain"/>
    <property type="match status" value="1"/>
</dbReference>
<dbReference type="InterPro" id="IPR051534">
    <property type="entry name" value="CBASS_pafABC_assoc_protein"/>
</dbReference>
<dbReference type="Proteomes" id="UP000281708">
    <property type="component" value="Unassembled WGS sequence"/>
</dbReference>
<feature type="domain" description="WYL" evidence="2">
    <location>
        <begin position="141"/>
        <end position="206"/>
    </location>
</feature>
<dbReference type="AlphaFoldDB" id="A0A3L8P6J4"/>
<evidence type="ECO:0000313" key="3">
    <source>
        <dbReference type="EMBL" id="RLV50885.1"/>
    </source>
</evidence>
<sequence>MSPTARALLTLELLQARPGITADALAERLDVTERAARRYVAILREAGIPVESVRGPYGGYRLGRGLRLPPLQFSAEEALALVMSVLESRDSAADPADPVGAALGRIMRALPQAVAEQAETVRRTATPTPDRYAARPDPATTARLVRACADRRRVRIEYASAAGSSFEREVEPWAVVVRAGRWYLYCQTFPHGERRTYRVDRVRGLSVLDDTFTPPAGLDAVRELDEHLGTGWTHECLVRIEAPADDVRRWVQRAAGRVEPLEEQRCRLVGSTENPDEYAANLARLPVPFTVEGCEHLQGFVREIAARMTAAV</sequence>
<dbReference type="PANTHER" id="PTHR34580:SF3">
    <property type="entry name" value="PROTEIN PAFB"/>
    <property type="match status" value="1"/>
</dbReference>
<dbReference type="PROSITE" id="PS52050">
    <property type="entry name" value="WYL"/>
    <property type="match status" value="1"/>
</dbReference>
<dbReference type="InterPro" id="IPR036388">
    <property type="entry name" value="WH-like_DNA-bd_sf"/>
</dbReference>